<proteinExistence type="predicted"/>
<dbReference type="Proteomes" id="UP000054978">
    <property type="component" value="Unassembled WGS sequence"/>
</dbReference>
<dbReference type="STRING" id="1777144.AWB83_03912"/>
<dbReference type="GO" id="GO:0016874">
    <property type="term" value="F:ligase activity"/>
    <property type="evidence" value="ECO:0007669"/>
    <property type="project" value="UniProtKB-KW"/>
</dbReference>
<sequence length="105" mass="11276">METYGKPAFRSYVDVLLDQLETCADRTVLHHLGEDVTSRAFRASIHRHAGALATLGIGRGSLVALFAPNCPDALAIRYATNLLGAAVMFLPAFASAEPIRTDFAT</sequence>
<dbReference type="InterPro" id="IPR042099">
    <property type="entry name" value="ANL_N_sf"/>
</dbReference>
<evidence type="ECO:0000313" key="3">
    <source>
        <dbReference type="Proteomes" id="UP000054978"/>
    </source>
</evidence>
<dbReference type="OrthoDB" id="9803968at2"/>
<gene>
    <name evidence="2" type="ORF">AWB83_03912</name>
</gene>
<dbReference type="Pfam" id="PF00501">
    <property type="entry name" value="AMP-binding"/>
    <property type="match status" value="1"/>
</dbReference>
<accession>A0A158C1T3</accession>
<name>A0A158C1T3_9BURK</name>
<protein>
    <submittedName>
        <fullName evidence="2">Long-chain-fatty-acid--CoA ligase</fullName>
    </submittedName>
</protein>
<dbReference type="SUPFAM" id="SSF56801">
    <property type="entry name" value="Acetyl-CoA synthetase-like"/>
    <property type="match status" value="1"/>
</dbReference>
<dbReference type="AlphaFoldDB" id="A0A158C1T3"/>
<feature type="domain" description="AMP-dependent synthetase/ligase" evidence="1">
    <location>
        <begin position="19"/>
        <end position="97"/>
    </location>
</feature>
<keyword evidence="3" id="KW-1185">Reference proteome</keyword>
<dbReference type="Gene3D" id="3.40.50.12780">
    <property type="entry name" value="N-terminal domain of ligase-like"/>
    <property type="match status" value="1"/>
</dbReference>
<organism evidence="2 3">
    <name type="scientific">Caballeronia ptereochthonis</name>
    <dbReference type="NCBI Taxonomy" id="1777144"/>
    <lineage>
        <taxon>Bacteria</taxon>
        <taxon>Pseudomonadati</taxon>
        <taxon>Pseudomonadota</taxon>
        <taxon>Betaproteobacteria</taxon>
        <taxon>Burkholderiales</taxon>
        <taxon>Burkholderiaceae</taxon>
        <taxon>Caballeronia</taxon>
    </lineage>
</organism>
<dbReference type="InterPro" id="IPR000873">
    <property type="entry name" value="AMP-dep_synth/lig_dom"/>
</dbReference>
<keyword evidence="2" id="KW-0436">Ligase</keyword>
<reference evidence="2" key="1">
    <citation type="submission" date="2016-01" db="EMBL/GenBank/DDBJ databases">
        <authorList>
            <person name="Peeters C."/>
        </authorList>
    </citation>
    <scope>NUCLEOTIDE SEQUENCE [LARGE SCALE GENOMIC DNA]</scope>
    <source>
        <strain evidence="2">LMG 29326</strain>
    </source>
</reference>
<dbReference type="RefSeq" id="WP_143750079.1">
    <property type="nucleotide sequence ID" value="NZ_FCOB02000018.1"/>
</dbReference>
<comment type="caution">
    <text evidence="2">The sequence shown here is derived from an EMBL/GenBank/DDBJ whole genome shotgun (WGS) entry which is preliminary data.</text>
</comment>
<evidence type="ECO:0000259" key="1">
    <source>
        <dbReference type="Pfam" id="PF00501"/>
    </source>
</evidence>
<dbReference type="EMBL" id="FCOB02000018">
    <property type="protein sequence ID" value="SAK76324.1"/>
    <property type="molecule type" value="Genomic_DNA"/>
</dbReference>
<evidence type="ECO:0000313" key="2">
    <source>
        <dbReference type="EMBL" id="SAK76324.1"/>
    </source>
</evidence>